<dbReference type="NCBIfam" id="TIGR00413">
    <property type="entry name" value="rlpA"/>
    <property type="match status" value="1"/>
</dbReference>
<dbReference type="SUPFAM" id="SSF110997">
    <property type="entry name" value="Sporulation related repeat"/>
    <property type="match status" value="1"/>
</dbReference>
<evidence type="ECO:0000256" key="1">
    <source>
        <dbReference type="ARBA" id="ARBA00022729"/>
    </source>
</evidence>
<feature type="signal peptide" evidence="4">
    <location>
        <begin position="1"/>
        <end position="18"/>
    </location>
</feature>
<evidence type="ECO:0000256" key="5">
    <source>
        <dbReference type="RuleBase" id="RU003495"/>
    </source>
</evidence>
<comment type="caution">
    <text evidence="8">The sequence shown here is derived from an EMBL/GenBank/DDBJ whole genome shotgun (WGS) entry which is preliminary data.</text>
</comment>
<evidence type="ECO:0000313" key="9">
    <source>
        <dbReference type="Proteomes" id="UP000012317"/>
    </source>
</evidence>
<keyword evidence="2 4" id="KW-0456">Lyase</keyword>
<dbReference type="eggNOG" id="COG0797">
    <property type="taxonomic scope" value="Bacteria"/>
</dbReference>
<dbReference type="Pfam" id="PF03330">
    <property type="entry name" value="DPBB_1"/>
    <property type="match status" value="1"/>
</dbReference>
<keyword evidence="8" id="KW-0449">Lipoprotein</keyword>
<dbReference type="InterPro" id="IPR034718">
    <property type="entry name" value="RlpA"/>
</dbReference>
<dbReference type="PROSITE" id="PS51724">
    <property type="entry name" value="SPOR"/>
    <property type="match status" value="1"/>
</dbReference>
<gene>
    <name evidence="4" type="primary">rlpA</name>
    <name evidence="8" type="ORF">pgond44_06715</name>
</gene>
<name>N1WWG4_9FLAO</name>
<dbReference type="RefSeq" id="WP_003438772.1">
    <property type="nucleotide sequence ID" value="NZ_APLF01000005.1"/>
</dbReference>
<dbReference type="Pfam" id="PF05036">
    <property type="entry name" value="SPOR"/>
    <property type="match status" value="1"/>
</dbReference>
<evidence type="ECO:0000259" key="7">
    <source>
        <dbReference type="PROSITE" id="PS51724"/>
    </source>
</evidence>
<evidence type="ECO:0000313" key="8">
    <source>
        <dbReference type="EMBL" id="EMY81522.1"/>
    </source>
</evidence>
<dbReference type="InterPro" id="IPR012997">
    <property type="entry name" value="RplA"/>
</dbReference>
<feature type="compositionally biased region" description="Low complexity" evidence="6">
    <location>
        <begin position="121"/>
        <end position="135"/>
    </location>
</feature>
<protein>
    <recommendedName>
        <fullName evidence="4">Probable endolytic peptidoglycan transglycosylase RlpA</fullName>
        <ecNumber evidence="4">4.2.2.-</ecNumber>
    </recommendedName>
</protein>
<proteinExistence type="inferred from homology"/>
<dbReference type="Gene3D" id="2.40.40.10">
    <property type="entry name" value="RlpA-like domain"/>
    <property type="match status" value="1"/>
</dbReference>
<evidence type="ECO:0000256" key="2">
    <source>
        <dbReference type="ARBA" id="ARBA00023239"/>
    </source>
</evidence>
<dbReference type="STRING" id="1189619.pgond44_06715"/>
<dbReference type="PANTHER" id="PTHR34183">
    <property type="entry name" value="ENDOLYTIC PEPTIDOGLYCAN TRANSGLYCOSYLASE RLPA"/>
    <property type="match status" value="1"/>
</dbReference>
<dbReference type="InterPro" id="IPR009009">
    <property type="entry name" value="RlpA-like_DPBB"/>
</dbReference>
<dbReference type="GO" id="GO:0008932">
    <property type="term" value="F:lytic endotransglycosylase activity"/>
    <property type="evidence" value="ECO:0007669"/>
    <property type="project" value="UniProtKB-UniRule"/>
</dbReference>
<dbReference type="InterPro" id="IPR036680">
    <property type="entry name" value="SPOR-like_sf"/>
</dbReference>
<dbReference type="EC" id="4.2.2.-" evidence="4"/>
<evidence type="ECO:0000256" key="4">
    <source>
        <dbReference type="HAMAP-Rule" id="MF_02071"/>
    </source>
</evidence>
<keyword evidence="1 4" id="KW-0732">Signal</keyword>
<dbReference type="CDD" id="cd22268">
    <property type="entry name" value="DPBB_RlpA-like"/>
    <property type="match status" value="1"/>
</dbReference>
<dbReference type="InterPro" id="IPR036908">
    <property type="entry name" value="RlpA-like_sf"/>
</dbReference>
<dbReference type="Proteomes" id="UP000012317">
    <property type="component" value="Unassembled WGS sequence"/>
</dbReference>
<dbReference type="HAMAP" id="MF_02071">
    <property type="entry name" value="RlpA"/>
    <property type="match status" value="1"/>
</dbReference>
<evidence type="ECO:0000256" key="6">
    <source>
        <dbReference type="SAM" id="MobiDB-lite"/>
    </source>
</evidence>
<dbReference type="GO" id="GO:0042834">
    <property type="term" value="F:peptidoglycan binding"/>
    <property type="evidence" value="ECO:0007669"/>
    <property type="project" value="InterPro"/>
</dbReference>
<keyword evidence="3 4" id="KW-0961">Cell wall biogenesis/degradation</keyword>
<dbReference type="PANTHER" id="PTHR34183:SF8">
    <property type="entry name" value="ENDOLYTIC PEPTIDOGLYCAN TRANSGLYCOSYLASE RLPA-RELATED"/>
    <property type="match status" value="1"/>
</dbReference>
<evidence type="ECO:0000256" key="3">
    <source>
        <dbReference type="ARBA" id="ARBA00023316"/>
    </source>
</evidence>
<dbReference type="GO" id="GO:0000270">
    <property type="term" value="P:peptidoglycan metabolic process"/>
    <property type="evidence" value="ECO:0007669"/>
    <property type="project" value="UniProtKB-UniRule"/>
</dbReference>
<dbReference type="EMBL" id="APLF01000005">
    <property type="protein sequence ID" value="EMY81522.1"/>
    <property type="molecule type" value="Genomic_DNA"/>
</dbReference>
<keyword evidence="9" id="KW-1185">Reference proteome</keyword>
<dbReference type="GO" id="GO:0071555">
    <property type="term" value="P:cell wall organization"/>
    <property type="evidence" value="ECO:0007669"/>
    <property type="project" value="UniProtKB-KW"/>
</dbReference>
<reference evidence="8 9" key="1">
    <citation type="journal article" date="2014" name="Genome Biol. Evol.">
        <title>Extensive gene acquisition in the extremely psychrophilic bacterial species Psychroflexus torquis and the link to sea-ice ecosystem specialism.</title>
        <authorList>
            <person name="Feng S."/>
            <person name="Powell S.M."/>
            <person name="Wilson R."/>
            <person name="Bowman J.P."/>
        </authorList>
    </citation>
    <scope>NUCLEOTIDE SEQUENCE [LARGE SCALE GENOMIC DNA]</scope>
    <source>
        <strain evidence="8 9">ACAM 44</strain>
    </source>
</reference>
<comment type="similarity">
    <text evidence="4 5">Belongs to the RlpA family.</text>
</comment>
<dbReference type="AlphaFoldDB" id="N1WWG4"/>
<organism evidence="8 9">
    <name type="scientific">Psychroflexus gondwanensis ACAM 44</name>
    <dbReference type="NCBI Taxonomy" id="1189619"/>
    <lineage>
        <taxon>Bacteria</taxon>
        <taxon>Pseudomonadati</taxon>
        <taxon>Bacteroidota</taxon>
        <taxon>Flavobacteriia</taxon>
        <taxon>Flavobacteriales</taxon>
        <taxon>Flavobacteriaceae</taxon>
        <taxon>Psychroflexus</taxon>
    </lineage>
</organism>
<dbReference type="Gene3D" id="3.30.70.1070">
    <property type="entry name" value="Sporulation related repeat"/>
    <property type="match status" value="1"/>
</dbReference>
<feature type="domain" description="SPOR" evidence="7">
    <location>
        <begin position="168"/>
        <end position="251"/>
    </location>
</feature>
<feature type="region of interest" description="Disordered" evidence="6">
    <location>
        <begin position="121"/>
        <end position="153"/>
    </location>
</feature>
<dbReference type="InterPro" id="IPR007730">
    <property type="entry name" value="SPOR-like_dom"/>
</dbReference>
<feature type="chain" id="PRO_5009992334" description="Probable endolytic peptidoglycan transglycosylase RlpA" evidence="4">
    <location>
        <begin position="19"/>
        <end position="251"/>
    </location>
</feature>
<accession>N1WWG4</accession>
<comment type="function">
    <text evidence="4">Lytic transglycosylase with a strong preference for naked glycan strands that lack stem peptides.</text>
</comment>
<dbReference type="SUPFAM" id="SSF50685">
    <property type="entry name" value="Barwin-like endoglucanases"/>
    <property type="match status" value="1"/>
</dbReference>
<sequence length="251" mass="28207" precursor="true">MKLYLFYFLFILSSIALAQTQTGKASFYADKFEGRQTASGEIYKHNLPTAAHRKLAFGTKVKVINLQNYKTATVTINDRGPFIRGRIIDLSRSVAQSLDILDDGVTEVKIEVLKDQNVDIASASTPPSTPQAPIAKPASNKDETSNNSPMQSKETFEVNEFYEMNIDEITPDFFGVQIASFQDTENLLRMANRLKVSYNNEVLVQVKTVSGSKVYTIILGQYKSRKAAENFQSRMLDKYPDSFIVDMTIKD</sequence>